<keyword evidence="1" id="KW-1133">Transmembrane helix</keyword>
<evidence type="ECO:0008006" key="4">
    <source>
        <dbReference type="Google" id="ProtNLM"/>
    </source>
</evidence>
<organism evidence="2 3">
    <name type="scientific">Kouleothrix aurantiaca</name>
    <dbReference type="NCBI Taxonomy" id="186479"/>
    <lineage>
        <taxon>Bacteria</taxon>
        <taxon>Bacillati</taxon>
        <taxon>Chloroflexota</taxon>
        <taxon>Chloroflexia</taxon>
        <taxon>Chloroflexales</taxon>
        <taxon>Roseiflexineae</taxon>
        <taxon>Roseiflexaceae</taxon>
        <taxon>Kouleothrix</taxon>
    </lineage>
</organism>
<sequence length="179" mass="20208">MQRITSAALLLYLWVMLILLGSLVLETFVIYPNIFYNAPERFPIALQFMSVTGPAQFFRPLGMASVFLGAIALLVSWRIPSARWWVAASVLMILCEGVSSMLFFWPRNTILFVEGAAQHSADVLRQTANEFQTWHWSRLAFNAASAAFIFIGYLRFYRFTIVGQMEARERSADGPALAA</sequence>
<name>A0A0P9DEH7_9CHLR</name>
<feature type="transmembrane region" description="Helical" evidence="1">
    <location>
        <begin position="57"/>
        <end position="77"/>
    </location>
</feature>
<gene>
    <name evidence="2" type="ORF">SE17_05795</name>
</gene>
<dbReference type="Proteomes" id="UP000050509">
    <property type="component" value="Unassembled WGS sequence"/>
</dbReference>
<protein>
    <recommendedName>
        <fullName evidence="4">DUF1772 domain-containing protein</fullName>
    </recommendedName>
</protein>
<dbReference type="AlphaFoldDB" id="A0A0P9DEH7"/>
<keyword evidence="1" id="KW-0812">Transmembrane</keyword>
<feature type="transmembrane region" description="Helical" evidence="1">
    <location>
        <begin position="84"/>
        <end position="105"/>
    </location>
</feature>
<evidence type="ECO:0000256" key="1">
    <source>
        <dbReference type="SAM" id="Phobius"/>
    </source>
</evidence>
<reference evidence="2 3" key="1">
    <citation type="submission" date="2015-09" db="EMBL/GenBank/DDBJ databases">
        <title>Draft genome sequence of Kouleothrix aurantiaca JCM 19913.</title>
        <authorList>
            <person name="Hemp J."/>
        </authorList>
    </citation>
    <scope>NUCLEOTIDE SEQUENCE [LARGE SCALE GENOMIC DNA]</scope>
    <source>
        <strain evidence="2 3">COM-B</strain>
    </source>
</reference>
<keyword evidence="1" id="KW-0472">Membrane</keyword>
<comment type="caution">
    <text evidence="2">The sequence shown here is derived from an EMBL/GenBank/DDBJ whole genome shotgun (WGS) entry which is preliminary data.</text>
</comment>
<feature type="transmembrane region" description="Helical" evidence="1">
    <location>
        <begin position="7"/>
        <end position="31"/>
    </location>
</feature>
<dbReference type="EMBL" id="LJCR01000114">
    <property type="protein sequence ID" value="KPV54098.1"/>
    <property type="molecule type" value="Genomic_DNA"/>
</dbReference>
<proteinExistence type="predicted"/>
<evidence type="ECO:0000313" key="2">
    <source>
        <dbReference type="EMBL" id="KPV54098.1"/>
    </source>
</evidence>
<evidence type="ECO:0000313" key="3">
    <source>
        <dbReference type="Proteomes" id="UP000050509"/>
    </source>
</evidence>
<accession>A0A0P9DEH7</accession>
<feature type="transmembrane region" description="Helical" evidence="1">
    <location>
        <begin position="139"/>
        <end position="157"/>
    </location>
</feature>
<keyword evidence="3" id="KW-1185">Reference proteome</keyword>